<feature type="region of interest" description="Disordered" evidence="2">
    <location>
        <begin position="1"/>
        <end position="382"/>
    </location>
</feature>
<feature type="compositionally biased region" description="Low complexity" evidence="2">
    <location>
        <begin position="144"/>
        <end position="156"/>
    </location>
</feature>
<feature type="region of interest" description="Disordered" evidence="2">
    <location>
        <begin position="760"/>
        <end position="784"/>
    </location>
</feature>
<dbReference type="InterPro" id="IPR007573">
    <property type="entry name" value="QWRF"/>
</dbReference>
<feature type="region of interest" description="Disordered" evidence="2">
    <location>
        <begin position="478"/>
        <end position="530"/>
    </location>
</feature>
<feature type="compositionally biased region" description="Basic and acidic residues" evidence="2">
    <location>
        <begin position="1"/>
        <end position="10"/>
    </location>
</feature>
<dbReference type="FunCoup" id="A9U2E5">
    <property type="interactions" value="2645"/>
</dbReference>
<reference evidence="4" key="3">
    <citation type="submission" date="2020-12" db="UniProtKB">
        <authorList>
            <consortium name="EnsemblPlants"/>
        </authorList>
    </citation>
    <scope>IDENTIFICATION</scope>
</reference>
<feature type="compositionally biased region" description="Low complexity" evidence="2">
    <location>
        <begin position="506"/>
        <end position="515"/>
    </location>
</feature>
<accession>A9U2E5</accession>
<dbReference type="HOGENOM" id="CLU_356572_0_0_1"/>
<dbReference type="GO" id="GO:0051225">
    <property type="term" value="P:spindle assembly"/>
    <property type="evidence" value="ECO:0000318"/>
    <property type="project" value="GO_Central"/>
</dbReference>
<evidence type="ECO:0000313" key="4">
    <source>
        <dbReference type="EnsemblPlants" id="Pp3c8_24940V3.1"/>
    </source>
</evidence>
<dbReference type="PaxDb" id="3218-PP1S438_9V6.1"/>
<organism evidence="3">
    <name type="scientific">Physcomitrium patens</name>
    <name type="common">Spreading-leaved earth moss</name>
    <name type="synonym">Physcomitrella patens</name>
    <dbReference type="NCBI Taxonomy" id="3218"/>
    <lineage>
        <taxon>Eukaryota</taxon>
        <taxon>Viridiplantae</taxon>
        <taxon>Streptophyta</taxon>
        <taxon>Embryophyta</taxon>
        <taxon>Bryophyta</taxon>
        <taxon>Bryophytina</taxon>
        <taxon>Bryopsida</taxon>
        <taxon>Funariidae</taxon>
        <taxon>Funariales</taxon>
        <taxon>Funariaceae</taxon>
        <taxon>Physcomitrium</taxon>
    </lineage>
</organism>
<dbReference type="STRING" id="3218.A9U2E5"/>
<dbReference type="GeneID" id="112285456"/>
<comment type="similarity">
    <text evidence="1">Belongs to the QWRF family.</text>
</comment>
<feature type="compositionally biased region" description="Basic and acidic residues" evidence="2">
    <location>
        <begin position="246"/>
        <end position="256"/>
    </location>
</feature>
<evidence type="ECO:0000313" key="5">
    <source>
        <dbReference type="Proteomes" id="UP000006727"/>
    </source>
</evidence>
<dbReference type="EMBL" id="ABEU02000008">
    <property type="protein sequence ID" value="PNR50135.1"/>
    <property type="molecule type" value="Genomic_DNA"/>
</dbReference>
<feature type="compositionally biased region" description="Low complexity" evidence="2">
    <location>
        <begin position="55"/>
        <end position="68"/>
    </location>
</feature>
<reference evidence="3 5" key="2">
    <citation type="journal article" date="2018" name="Plant J.">
        <title>The Physcomitrella patens chromosome-scale assembly reveals moss genome structure and evolution.</title>
        <authorList>
            <person name="Lang D."/>
            <person name="Ullrich K.K."/>
            <person name="Murat F."/>
            <person name="Fuchs J."/>
            <person name="Jenkins J."/>
            <person name="Haas F.B."/>
            <person name="Piednoel M."/>
            <person name="Gundlach H."/>
            <person name="Van Bel M."/>
            <person name="Meyberg R."/>
            <person name="Vives C."/>
            <person name="Morata J."/>
            <person name="Symeonidi A."/>
            <person name="Hiss M."/>
            <person name="Muchero W."/>
            <person name="Kamisugi Y."/>
            <person name="Saleh O."/>
            <person name="Blanc G."/>
            <person name="Decker E.L."/>
            <person name="van Gessel N."/>
            <person name="Grimwood J."/>
            <person name="Hayes R.D."/>
            <person name="Graham S.W."/>
            <person name="Gunter L.E."/>
            <person name="McDaniel S.F."/>
            <person name="Hoernstein S.N.W."/>
            <person name="Larsson A."/>
            <person name="Li F.W."/>
            <person name="Perroud P.F."/>
            <person name="Phillips J."/>
            <person name="Ranjan P."/>
            <person name="Rokshar D.S."/>
            <person name="Rothfels C.J."/>
            <person name="Schneider L."/>
            <person name="Shu S."/>
            <person name="Stevenson D.W."/>
            <person name="Thummler F."/>
            <person name="Tillich M."/>
            <person name="Villarreal Aguilar J.C."/>
            <person name="Widiez T."/>
            <person name="Wong G.K."/>
            <person name="Wymore A."/>
            <person name="Zhang Y."/>
            <person name="Zimmer A.D."/>
            <person name="Quatrano R.S."/>
            <person name="Mayer K.F.X."/>
            <person name="Goodstein D."/>
            <person name="Casacuberta J.M."/>
            <person name="Vandepoele K."/>
            <person name="Reski R."/>
            <person name="Cuming A.C."/>
            <person name="Tuskan G.A."/>
            <person name="Maumus F."/>
            <person name="Salse J."/>
            <person name="Schmutz J."/>
            <person name="Rensing S.A."/>
        </authorList>
    </citation>
    <scope>NUCLEOTIDE SEQUENCE [LARGE SCALE GENOMIC DNA]</scope>
    <source>
        <strain evidence="4 5">cv. Gransden 2004</strain>
    </source>
</reference>
<dbReference type="PANTHER" id="PTHR31807">
    <property type="entry name" value="AUGMIN FAMILY MEMBER"/>
    <property type="match status" value="1"/>
</dbReference>
<dbReference type="GO" id="GO:0008017">
    <property type="term" value="F:microtubule binding"/>
    <property type="evidence" value="ECO:0000318"/>
    <property type="project" value="GO_Central"/>
</dbReference>
<feature type="compositionally biased region" description="Polar residues" evidence="2">
    <location>
        <begin position="770"/>
        <end position="784"/>
    </location>
</feature>
<dbReference type="AlphaFoldDB" id="A9U2E5"/>
<dbReference type="GO" id="GO:0005737">
    <property type="term" value="C:cytoplasm"/>
    <property type="evidence" value="ECO:0000318"/>
    <property type="project" value="GO_Central"/>
</dbReference>
<dbReference type="OrthoDB" id="1924320at2759"/>
<dbReference type="Gramene" id="Pp3c8_24940V3.1">
    <property type="protein sequence ID" value="Pp3c8_24940V3.1"/>
    <property type="gene ID" value="Pp3c8_24940"/>
</dbReference>
<feature type="compositionally biased region" description="Polar residues" evidence="2">
    <location>
        <begin position="33"/>
        <end position="45"/>
    </location>
</feature>
<dbReference type="GO" id="GO:0005880">
    <property type="term" value="C:nuclear microtubule"/>
    <property type="evidence" value="ECO:0000318"/>
    <property type="project" value="GO_Central"/>
</dbReference>
<feature type="compositionally biased region" description="Polar residues" evidence="2">
    <location>
        <begin position="286"/>
        <end position="315"/>
    </location>
</feature>
<dbReference type="KEGG" id="ppp:112285456"/>
<feature type="compositionally biased region" description="Low complexity" evidence="2">
    <location>
        <begin position="344"/>
        <end position="353"/>
    </location>
</feature>
<dbReference type="EnsemblPlants" id="Pp3c8_24940V3.1">
    <property type="protein sequence ID" value="Pp3c8_24940V3.1"/>
    <property type="gene ID" value="Pp3c8_24940"/>
</dbReference>
<feature type="compositionally biased region" description="Polar residues" evidence="2">
    <location>
        <begin position="332"/>
        <end position="343"/>
    </location>
</feature>
<feature type="compositionally biased region" description="Polar residues" evidence="2">
    <location>
        <begin position="174"/>
        <end position="190"/>
    </location>
</feature>
<dbReference type="PANTHER" id="PTHR31807:SF37">
    <property type="entry name" value="HAUS AUGMIN-LIKE COMPLEX SUBUNIT 8"/>
    <property type="match status" value="1"/>
</dbReference>
<evidence type="ECO:0000313" key="3">
    <source>
        <dbReference type="EMBL" id="PNR50135.1"/>
    </source>
</evidence>
<dbReference type="eggNOG" id="ENOG502QYE5">
    <property type="taxonomic scope" value="Eukaryota"/>
</dbReference>
<dbReference type="RefSeq" id="XP_024382077.1">
    <property type="nucleotide sequence ID" value="XM_024526309.2"/>
</dbReference>
<sequence>MQTEKKREAGNVHNYGSHPPVEKVKVVRKSRTMEITSRYKSSIASPSPLVTPAGNRRNPSPLSLNPSPARQPPSAPSSRQSSPVRKDSIVPSSCAKGPSESVVRHPSPNLGRSSNASEVLKRSYSTERRRPWPAVSPPSEKKTTSLSSTTEGLTSSVKAPPLSKGPELWPSMSAAKQSADSNEDSVSSCQAKRGREKETTGKHPNHTLKPAGNGNGTAHVPGTPCRKGSPMRRQCADQAEIARPTENSHSKLDHQRWPGMRRGKNFGGNMTRSTDLTVERKLSLVRSPTMTGQSRPVTPLSRTKSISSRSFNRSANDGPIATPGQVALRRNPSPSRSRTGTTESAAQVSVASSDSDDVHPCSNTTFQGDHATHARRLSQESVATVDSLSVPLENMSDTESVSSGSSAPEVRVGRGATIPARVWQDMSNRLRRFSEGGRNRSSGVDLPAVAIVPVKTIRRTKVLPHQSAASMLMNQSMNGSTSSWALSPGRVSGNSAPSTPHPPSSPSHSKGTSPSRGLPSPQRSRPVNGSAAALAGTARNFAGTTLNFGIDGRSRGKKALTQQEEAQLLRILHNRWLQWRFVNARAEAVTRAQKATAERQLYYVWVKTSELRTSVAMQRIKLQQARQAHKLRSILSTHATHLEDWETVEEEHSNALTGCMEALESAILRVPVTGGARADVHAVKEALYLAVDVLTAIEGSVYVLLPKTESMKALLSQLAETAAQERALLEECGDLLSVAASLEVEERSLRTHLIQLERERQSSYKADPPNGTSSMSASSHLFTP</sequence>
<evidence type="ECO:0000256" key="1">
    <source>
        <dbReference type="ARBA" id="ARBA00010016"/>
    </source>
</evidence>
<dbReference type="Proteomes" id="UP000006727">
    <property type="component" value="Chromosome 8"/>
</dbReference>
<keyword evidence="5" id="KW-1185">Reference proteome</keyword>
<dbReference type="OMA" id="YLDDWAA"/>
<name>A9U2E5_PHYPA</name>
<reference evidence="3 5" key="1">
    <citation type="journal article" date="2008" name="Science">
        <title>The Physcomitrella genome reveals evolutionary insights into the conquest of land by plants.</title>
        <authorList>
            <person name="Rensing S."/>
            <person name="Lang D."/>
            <person name="Zimmer A."/>
            <person name="Terry A."/>
            <person name="Salamov A."/>
            <person name="Shapiro H."/>
            <person name="Nishiyama T."/>
            <person name="Perroud P.-F."/>
            <person name="Lindquist E."/>
            <person name="Kamisugi Y."/>
            <person name="Tanahashi T."/>
            <person name="Sakakibara K."/>
            <person name="Fujita T."/>
            <person name="Oishi K."/>
            <person name="Shin-I T."/>
            <person name="Kuroki Y."/>
            <person name="Toyoda A."/>
            <person name="Suzuki Y."/>
            <person name="Hashimoto A."/>
            <person name="Yamaguchi K."/>
            <person name="Sugano A."/>
            <person name="Kohara Y."/>
            <person name="Fujiyama A."/>
            <person name="Anterola A."/>
            <person name="Aoki S."/>
            <person name="Ashton N."/>
            <person name="Barbazuk W.B."/>
            <person name="Barker E."/>
            <person name="Bennetzen J."/>
            <person name="Bezanilla M."/>
            <person name="Blankenship R."/>
            <person name="Cho S.H."/>
            <person name="Dutcher S."/>
            <person name="Estelle M."/>
            <person name="Fawcett J.A."/>
            <person name="Gundlach H."/>
            <person name="Hanada K."/>
            <person name="Heyl A."/>
            <person name="Hicks K.A."/>
            <person name="Hugh J."/>
            <person name="Lohr M."/>
            <person name="Mayer K."/>
            <person name="Melkozernov A."/>
            <person name="Murata T."/>
            <person name="Nelson D."/>
            <person name="Pils B."/>
            <person name="Prigge M."/>
            <person name="Reiss B."/>
            <person name="Renner T."/>
            <person name="Rombauts S."/>
            <person name="Rushton P."/>
            <person name="Sanderfoot A."/>
            <person name="Schween G."/>
            <person name="Shiu S.-H."/>
            <person name="Stueber K."/>
            <person name="Theodoulou F.L."/>
            <person name="Tu H."/>
            <person name="Van de Peer Y."/>
            <person name="Verrier P.J."/>
            <person name="Waters E."/>
            <person name="Wood A."/>
            <person name="Yang L."/>
            <person name="Cove D."/>
            <person name="Cuming A."/>
            <person name="Hasebe M."/>
            <person name="Lucas S."/>
            <person name="Mishler D.B."/>
            <person name="Reski R."/>
            <person name="Grigoriev I."/>
            <person name="Quatrano R.S."/>
            <person name="Boore J.L."/>
        </authorList>
    </citation>
    <scope>NUCLEOTIDE SEQUENCE [LARGE SCALE GENOMIC DNA]</scope>
    <source>
        <strain evidence="4 5">cv. Gransden 2004</strain>
    </source>
</reference>
<dbReference type="Pfam" id="PF04484">
    <property type="entry name" value="QWRF"/>
    <property type="match status" value="1"/>
</dbReference>
<feature type="compositionally biased region" description="Basic and acidic residues" evidence="2">
    <location>
        <begin position="119"/>
        <end position="130"/>
    </location>
</feature>
<protein>
    <submittedName>
        <fullName evidence="3 4">Uncharacterized protein</fullName>
    </submittedName>
</protein>
<proteinExistence type="inferred from homology"/>
<gene>
    <name evidence="4" type="primary">LOC112285456</name>
    <name evidence="3" type="ORF">PHYPA_012032</name>
</gene>
<evidence type="ECO:0000256" key="2">
    <source>
        <dbReference type="SAM" id="MobiDB-lite"/>
    </source>
</evidence>